<reference evidence="9" key="1">
    <citation type="journal article" date="2020" name="Stud. Mycol.">
        <title>101 Dothideomycetes genomes: a test case for predicting lifestyles and emergence of pathogens.</title>
        <authorList>
            <person name="Haridas S."/>
            <person name="Albert R."/>
            <person name="Binder M."/>
            <person name="Bloem J."/>
            <person name="Labutti K."/>
            <person name="Salamov A."/>
            <person name="Andreopoulos B."/>
            <person name="Baker S."/>
            <person name="Barry K."/>
            <person name="Bills G."/>
            <person name="Bluhm B."/>
            <person name="Cannon C."/>
            <person name="Castanera R."/>
            <person name="Culley D."/>
            <person name="Daum C."/>
            <person name="Ezra D."/>
            <person name="Gonzalez J."/>
            <person name="Henrissat B."/>
            <person name="Kuo A."/>
            <person name="Liang C."/>
            <person name="Lipzen A."/>
            <person name="Lutzoni F."/>
            <person name="Magnuson J."/>
            <person name="Mondo S."/>
            <person name="Nolan M."/>
            <person name="Ohm R."/>
            <person name="Pangilinan J."/>
            <person name="Park H.-J."/>
            <person name="Ramirez L."/>
            <person name="Alfaro M."/>
            <person name="Sun H."/>
            <person name="Tritt A."/>
            <person name="Yoshinaga Y."/>
            <person name="Zwiers L.-H."/>
            <person name="Turgeon B."/>
            <person name="Goodwin S."/>
            <person name="Spatafora J."/>
            <person name="Crous P."/>
            <person name="Grigoriev I."/>
        </authorList>
    </citation>
    <scope>NUCLEOTIDE SEQUENCE</scope>
    <source>
        <strain evidence="9">CBS 115976</strain>
    </source>
</reference>
<feature type="transmembrane region" description="Helical" evidence="7">
    <location>
        <begin position="206"/>
        <end position="227"/>
    </location>
</feature>
<protein>
    <recommendedName>
        <fullName evidence="8">Rhodopsin domain-containing protein</fullName>
    </recommendedName>
</protein>
<keyword evidence="3 7" id="KW-1133">Transmembrane helix</keyword>
<feature type="transmembrane region" description="Helical" evidence="7">
    <location>
        <begin position="91"/>
        <end position="116"/>
    </location>
</feature>
<dbReference type="Proteomes" id="UP000799302">
    <property type="component" value="Unassembled WGS sequence"/>
</dbReference>
<feature type="compositionally biased region" description="Polar residues" evidence="6">
    <location>
        <begin position="304"/>
        <end position="314"/>
    </location>
</feature>
<sequence length="320" mass="36273">MALRWEQNPVGAQVLVQSICLNAVSCIFVGTRIWLRISKLRKLYLEDYILTLALLVSIALTVDIEFQRRSGSGLHRWQLQSMHLHPGEFLFWLWMSILLYQTTIFLTKLALAFQYYRVFKFRVQRIQSLILGLFVTLTYVQVLLTTIVFVCRPTKKFWNPELAGTCLPLHVLGPVNGALSVIGNLLLIVLPIPAIGKLNLPKRTKWALSVAFLFGLAECVVSFARLYTLIKVLSANDMLYYTRYASLWTVAEANVGLMCICIPAFQPLLSRWLPRAFGGTNQDSTRQTQQMSRGSRSGYERAESGSTAHTNPNRARSPEV</sequence>
<evidence type="ECO:0000256" key="1">
    <source>
        <dbReference type="ARBA" id="ARBA00004141"/>
    </source>
</evidence>
<feature type="transmembrane region" description="Helical" evidence="7">
    <location>
        <begin position="170"/>
        <end position="194"/>
    </location>
</feature>
<evidence type="ECO:0000256" key="3">
    <source>
        <dbReference type="ARBA" id="ARBA00022989"/>
    </source>
</evidence>
<evidence type="ECO:0000313" key="10">
    <source>
        <dbReference type="Proteomes" id="UP000799302"/>
    </source>
</evidence>
<keyword evidence="2 7" id="KW-0812">Transmembrane</keyword>
<dbReference type="PANTHER" id="PTHR33048">
    <property type="entry name" value="PTH11-LIKE INTEGRAL MEMBRANE PROTEIN (AFU_ORTHOLOGUE AFUA_5G11245)"/>
    <property type="match status" value="1"/>
</dbReference>
<feature type="transmembrane region" description="Helical" evidence="7">
    <location>
        <begin position="128"/>
        <end position="150"/>
    </location>
</feature>
<evidence type="ECO:0000256" key="6">
    <source>
        <dbReference type="SAM" id="MobiDB-lite"/>
    </source>
</evidence>
<evidence type="ECO:0000256" key="7">
    <source>
        <dbReference type="SAM" id="Phobius"/>
    </source>
</evidence>
<evidence type="ECO:0000256" key="4">
    <source>
        <dbReference type="ARBA" id="ARBA00023136"/>
    </source>
</evidence>
<evidence type="ECO:0000256" key="2">
    <source>
        <dbReference type="ARBA" id="ARBA00022692"/>
    </source>
</evidence>
<name>A0A6A6UDA4_9PEZI</name>
<dbReference type="EMBL" id="MU004236">
    <property type="protein sequence ID" value="KAF2668894.1"/>
    <property type="molecule type" value="Genomic_DNA"/>
</dbReference>
<feature type="transmembrane region" description="Helical" evidence="7">
    <location>
        <begin position="47"/>
        <end position="66"/>
    </location>
</feature>
<feature type="region of interest" description="Disordered" evidence="6">
    <location>
        <begin position="280"/>
        <end position="320"/>
    </location>
</feature>
<evidence type="ECO:0000256" key="5">
    <source>
        <dbReference type="ARBA" id="ARBA00038359"/>
    </source>
</evidence>
<feature type="transmembrane region" description="Helical" evidence="7">
    <location>
        <begin position="12"/>
        <end position="35"/>
    </location>
</feature>
<feature type="compositionally biased region" description="Polar residues" evidence="6">
    <location>
        <begin position="280"/>
        <end position="295"/>
    </location>
</feature>
<comment type="subcellular location">
    <subcellularLocation>
        <location evidence="1">Membrane</location>
        <topology evidence="1">Multi-pass membrane protein</topology>
    </subcellularLocation>
</comment>
<dbReference type="InterPro" id="IPR052337">
    <property type="entry name" value="SAT4-like"/>
</dbReference>
<feature type="transmembrane region" description="Helical" evidence="7">
    <location>
        <begin position="247"/>
        <end position="265"/>
    </location>
</feature>
<evidence type="ECO:0000259" key="8">
    <source>
        <dbReference type="Pfam" id="PF20684"/>
    </source>
</evidence>
<dbReference type="InterPro" id="IPR049326">
    <property type="entry name" value="Rhodopsin_dom_fungi"/>
</dbReference>
<comment type="similarity">
    <text evidence="5">Belongs to the SAT4 family.</text>
</comment>
<evidence type="ECO:0000313" key="9">
    <source>
        <dbReference type="EMBL" id="KAF2668894.1"/>
    </source>
</evidence>
<feature type="domain" description="Rhodopsin" evidence="8">
    <location>
        <begin position="32"/>
        <end position="271"/>
    </location>
</feature>
<accession>A0A6A6UDA4</accession>
<dbReference type="AlphaFoldDB" id="A0A6A6UDA4"/>
<dbReference type="GO" id="GO:0016020">
    <property type="term" value="C:membrane"/>
    <property type="evidence" value="ECO:0007669"/>
    <property type="project" value="UniProtKB-SubCell"/>
</dbReference>
<keyword evidence="4 7" id="KW-0472">Membrane</keyword>
<organism evidence="9 10">
    <name type="scientific">Microthyrium microscopicum</name>
    <dbReference type="NCBI Taxonomy" id="703497"/>
    <lineage>
        <taxon>Eukaryota</taxon>
        <taxon>Fungi</taxon>
        <taxon>Dikarya</taxon>
        <taxon>Ascomycota</taxon>
        <taxon>Pezizomycotina</taxon>
        <taxon>Dothideomycetes</taxon>
        <taxon>Dothideomycetes incertae sedis</taxon>
        <taxon>Microthyriales</taxon>
        <taxon>Microthyriaceae</taxon>
        <taxon>Microthyrium</taxon>
    </lineage>
</organism>
<keyword evidence="10" id="KW-1185">Reference proteome</keyword>
<gene>
    <name evidence="9" type="ORF">BT63DRAFT_374415</name>
</gene>
<proteinExistence type="inferred from homology"/>
<dbReference type="PANTHER" id="PTHR33048:SF47">
    <property type="entry name" value="INTEGRAL MEMBRANE PROTEIN-RELATED"/>
    <property type="match status" value="1"/>
</dbReference>
<dbReference type="OrthoDB" id="444631at2759"/>
<dbReference type="Pfam" id="PF20684">
    <property type="entry name" value="Fung_rhodopsin"/>
    <property type="match status" value="1"/>
</dbReference>